<evidence type="ECO:0000313" key="2">
    <source>
        <dbReference type="Proteomes" id="UP001271007"/>
    </source>
</evidence>
<gene>
    <name evidence="1" type="ORF">LTR09_008508</name>
</gene>
<dbReference type="EMBL" id="JAWDJX010000033">
    <property type="protein sequence ID" value="KAK3050358.1"/>
    <property type="molecule type" value="Genomic_DNA"/>
</dbReference>
<evidence type="ECO:0000313" key="1">
    <source>
        <dbReference type="EMBL" id="KAK3050358.1"/>
    </source>
</evidence>
<sequence length="249" mass="28598">MEDQAPTLQQKVDTSDYSEKLLDDKKTLFHLLMELQQRILGMAIEPTVRKIDQPHPNERKGYMFTDHKFARMMKGNRYRPNDELRMILRPIVEAFHGKFSKYDLLEAYCLQNVLTATIREKGAVSLAPANHAHSFRIHHGSYQEGGEIRKHVRRLHLSGTVPRSRLGMVQFAFKIYDIVANCMRLADGVVSVEATWNELHAHEIEAGVVEFVKIHAQRCGRKIGLTFIVCSERMPHWPASGLKHSVVCE</sequence>
<dbReference type="Proteomes" id="UP001271007">
    <property type="component" value="Unassembled WGS sequence"/>
</dbReference>
<protein>
    <submittedName>
        <fullName evidence="1">Uncharacterized protein</fullName>
    </submittedName>
</protein>
<name>A0AAJ0DAM1_9PEZI</name>
<comment type="caution">
    <text evidence="1">The sequence shown here is derived from an EMBL/GenBank/DDBJ whole genome shotgun (WGS) entry which is preliminary data.</text>
</comment>
<keyword evidence="2" id="KW-1185">Reference proteome</keyword>
<proteinExistence type="predicted"/>
<accession>A0AAJ0DAM1</accession>
<dbReference type="AlphaFoldDB" id="A0AAJ0DAM1"/>
<organism evidence="1 2">
    <name type="scientific">Extremus antarcticus</name>
    <dbReference type="NCBI Taxonomy" id="702011"/>
    <lineage>
        <taxon>Eukaryota</taxon>
        <taxon>Fungi</taxon>
        <taxon>Dikarya</taxon>
        <taxon>Ascomycota</taxon>
        <taxon>Pezizomycotina</taxon>
        <taxon>Dothideomycetes</taxon>
        <taxon>Dothideomycetidae</taxon>
        <taxon>Mycosphaerellales</taxon>
        <taxon>Extremaceae</taxon>
        <taxon>Extremus</taxon>
    </lineage>
</organism>
<reference evidence="1" key="1">
    <citation type="submission" date="2023-04" db="EMBL/GenBank/DDBJ databases">
        <title>Black Yeasts Isolated from many extreme environments.</title>
        <authorList>
            <person name="Coleine C."/>
            <person name="Stajich J.E."/>
            <person name="Selbmann L."/>
        </authorList>
    </citation>
    <scope>NUCLEOTIDE SEQUENCE</scope>
    <source>
        <strain evidence="1">CCFEE 5312</strain>
    </source>
</reference>